<dbReference type="CDD" id="cd18872">
    <property type="entry name" value="NUDIX_eIF-2B"/>
    <property type="match status" value="1"/>
</dbReference>
<protein>
    <submittedName>
        <fullName evidence="4">Methylthioribose-1-phosphate isomerase</fullName>
    </submittedName>
</protein>
<accession>A0AAN7A3U6</accession>
<dbReference type="InterPro" id="IPR000086">
    <property type="entry name" value="NUDIX_hydrolase_dom"/>
</dbReference>
<proteinExistence type="inferred from homology"/>
<dbReference type="Pfam" id="PF01008">
    <property type="entry name" value="IF-2B"/>
    <property type="match status" value="1"/>
</dbReference>
<name>A0AAN7A3U6_9PEZI</name>
<gene>
    <name evidence="4" type="ORF">QBC36DRAFT_314236</name>
</gene>
<comment type="similarity">
    <text evidence="1 2">Belongs to the eIF-2B alpha/beta/delta subunits family.</text>
</comment>
<dbReference type="SUPFAM" id="SSF55811">
    <property type="entry name" value="Nudix"/>
    <property type="match status" value="1"/>
</dbReference>
<dbReference type="InterPro" id="IPR037171">
    <property type="entry name" value="NagB/RpiA_transferase-like"/>
</dbReference>
<keyword evidence="5" id="KW-1185">Reference proteome</keyword>
<dbReference type="GO" id="GO:0046523">
    <property type="term" value="F:S-methyl-5-thioribose-1-phosphate isomerase activity"/>
    <property type="evidence" value="ECO:0007669"/>
    <property type="project" value="TreeGrafter"/>
</dbReference>
<evidence type="ECO:0000256" key="2">
    <source>
        <dbReference type="RuleBase" id="RU003814"/>
    </source>
</evidence>
<dbReference type="PANTHER" id="PTHR43475">
    <property type="entry name" value="METHYLTHIORIBOSE-1-PHOSPHATE ISOMERASE"/>
    <property type="match status" value="1"/>
</dbReference>
<evidence type="ECO:0000313" key="5">
    <source>
        <dbReference type="Proteomes" id="UP001302321"/>
    </source>
</evidence>
<dbReference type="InterPro" id="IPR042529">
    <property type="entry name" value="IF_2B-like_C"/>
</dbReference>
<dbReference type="Proteomes" id="UP001302321">
    <property type="component" value="Unassembled WGS sequence"/>
</dbReference>
<feature type="domain" description="Nudix hydrolase" evidence="3">
    <location>
        <begin position="11"/>
        <end position="155"/>
    </location>
</feature>
<evidence type="ECO:0000259" key="3">
    <source>
        <dbReference type="PROSITE" id="PS51462"/>
    </source>
</evidence>
<dbReference type="Gene3D" id="3.40.50.10470">
    <property type="entry name" value="Translation initiation factor eif-2b, domain 2"/>
    <property type="match status" value="1"/>
</dbReference>
<keyword evidence="4" id="KW-0413">Isomerase</keyword>
<dbReference type="PROSITE" id="PS51462">
    <property type="entry name" value="NUDIX"/>
    <property type="match status" value="1"/>
</dbReference>
<dbReference type="SUPFAM" id="SSF100950">
    <property type="entry name" value="NagB/RpiA/CoA transferase-like"/>
    <property type="match status" value="1"/>
</dbReference>
<dbReference type="Pfam" id="PF00293">
    <property type="entry name" value="NUDIX"/>
    <property type="match status" value="1"/>
</dbReference>
<dbReference type="Gene3D" id="3.90.79.10">
    <property type="entry name" value="Nucleoside Triphosphate Pyrophosphohydrolase"/>
    <property type="match status" value="1"/>
</dbReference>
<dbReference type="EMBL" id="MU866371">
    <property type="protein sequence ID" value="KAK4173063.1"/>
    <property type="molecule type" value="Genomic_DNA"/>
</dbReference>
<comment type="caution">
    <text evidence="4">The sequence shown here is derived from an EMBL/GenBank/DDBJ whole genome shotgun (WGS) entry which is preliminary data.</text>
</comment>
<dbReference type="AlphaFoldDB" id="A0AAN7A3U6"/>
<evidence type="ECO:0000256" key="1">
    <source>
        <dbReference type="ARBA" id="ARBA00007251"/>
    </source>
</evidence>
<sequence length="523" mass="57334">MAVAHGIDDWKRRSVVSSFIFKFIATGDEKPKVALFKRSDKVSTYQHLLAPISGSIESTDPSPVSAAWREISEETTLTLANLILLRRGKSYTFRDSSVKREWTIYPFMFHLRSSRDEKSIRIDWEHEDWGWYDPDEVIANSSLNGVPKLAESLRRVYFEADLGPQASSILADGLAKLATDHESGARELAATAVKTLHDVTASLEVLDWNLIRAVGWHLAKNGRPSMGAATTSALLIRLSEIKAKLDEDPASSTHDLRIAILSSLSSQSLSTTQALSDITSSFISYLRSFFPGRSNLSILTLSSSSTVLAVLSSLASHFTIDLRVLESRPLFEGVFLSSSILAPFQSSGKPHKITLYPDTSPSFASFSRSEPKAAVDMVLIGSDRVSPSGAVLNKTGSLPAILTAKYLSSAAKTVVLTDTAKISQSEDSAEENNNPSQVIRAWQAGYNTGRVRKGTEGLLQATQTANSSSKQNVEVEVKNISFEWVPGDLIDAYITEKGRWTVTDIERRVENLVKEEDEIFGAV</sequence>
<dbReference type="InterPro" id="IPR015797">
    <property type="entry name" value="NUDIX_hydrolase-like_dom_sf"/>
</dbReference>
<reference evidence="4" key="2">
    <citation type="submission" date="2023-05" db="EMBL/GenBank/DDBJ databases">
        <authorList>
            <consortium name="Lawrence Berkeley National Laboratory"/>
            <person name="Steindorff A."/>
            <person name="Hensen N."/>
            <person name="Bonometti L."/>
            <person name="Westerberg I."/>
            <person name="Brannstrom I.O."/>
            <person name="Guillou S."/>
            <person name="Cros-Aarteil S."/>
            <person name="Calhoun S."/>
            <person name="Haridas S."/>
            <person name="Kuo A."/>
            <person name="Mondo S."/>
            <person name="Pangilinan J."/>
            <person name="Riley R."/>
            <person name="Labutti K."/>
            <person name="Andreopoulos B."/>
            <person name="Lipzen A."/>
            <person name="Chen C."/>
            <person name="Yanf M."/>
            <person name="Daum C."/>
            <person name="Ng V."/>
            <person name="Clum A."/>
            <person name="Ohm R."/>
            <person name="Martin F."/>
            <person name="Silar P."/>
            <person name="Natvig D."/>
            <person name="Lalanne C."/>
            <person name="Gautier V."/>
            <person name="Ament-Velasquez S.L."/>
            <person name="Kruys A."/>
            <person name="Hutchinson M.I."/>
            <person name="Powell A.J."/>
            <person name="Barry K."/>
            <person name="Miller A.N."/>
            <person name="Grigoriev I.V."/>
            <person name="Debuchy R."/>
            <person name="Gladieux P."/>
            <person name="Thoren M.H."/>
            <person name="Johannesson H."/>
        </authorList>
    </citation>
    <scope>NUCLEOTIDE SEQUENCE</scope>
    <source>
        <strain evidence="4">CBS 892.96</strain>
    </source>
</reference>
<organism evidence="4 5">
    <name type="scientific">Triangularia setosa</name>
    <dbReference type="NCBI Taxonomy" id="2587417"/>
    <lineage>
        <taxon>Eukaryota</taxon>
        <taxon>Fungi</taxon>
        <taxon>Dikarya</taxon>
        <taxon>Ascomycota</taxon>
        <taxon>Pezizomycotina</taxon>
        <taxon>Sordariomycetes</taxon>
        <taxon>Sordariomycetidae</taxon>
        <taxon>Sordariales</taxon>
        <taxon>Podosporaceae</taxon>
        <taxon>Triangularia</taxon>
    </lineage>
</organism>
<reference evidence="4" key="1">
    <citation type="journal article" date="2023" name="Mol. Phylogenet. Evol.">
        <title>Genome-scale phylogeny and comparative genomics of the fungal order Sordariales.</title>
        <authorList>
            <person name="Hensen N."/>
            <person name="Bonometti L."/>
            <person name="Westerberg I."/>
            <person name="Brannstrom I.O."/>
            <person name="Guillou S."/>
            <person name="Cros-Aarteil S."/>
            <person name="Calhoun S."/>
            <person name="Haridas S."/>
            <person name="Kuo A."/>
            <person name="Mondo S."/>
            <person name="Pangilinan J."/>
            <person name="Riley R."/>
            <person name="LaButti K."/>
            <person name="Andreopoulos B."/>
            <person name="Lipzen A."/>
            <person name="Chen C."/>
            <person name="Yan M."/>
            <person name="Daum C."/>
            <person name="Ng V."/>
            <person name="Clum A."/>
            <person name="Steindorff A."/>
            <person name="Ohm R.A."/>
            <person name="Martin F."/>
            <person name="Silar P."/>
            <person name="Natvig D.O."/>
            <person name="Lalanne C."/>
            <person name="Gautier V."/>
            <person name="Ament-Velasquez S.L."/>
            <person name="Kruys A."/>
            <person name="Hutchinson M.I."/>
            <person name="Powell A.J."/>
            <person name="Barry K."/>
            <person name="Miller A.N."/>
            <person name="Grigoriev I.V."/>
            <person name="Debuchy R."/>
            <person name="Gladieux P."/>
            <person name="Hiltunen Thoren M."/>
            <person name="Johannesson H."/>
        </authorList>
    </citation>
    <scope>NUCLEOTIDE SEQUENCE</scope>
    <source>
        <strain evidence="4">CBS 892.96</strain>
    </source>
</reference>
<dbReference type="InterPro" id="IPR000649">
    <property type="entry name" value="IF-2B-related"/>
</dbReference>
<dbReference type="PANTHER" id="PTHR43475:SF3">
    <property type="entry name" value="TRANSLATION INITIATION FACTOR EIF-2B SUBUNIT FAMILY PROTEIN (AFU_ORTHOLOGUE AFUA_2G14290)"/>
    <property type="match status" value="1"/>
</dbReference>
<evidence type="ECO:0000313" key="4">
    <source>
        <dbReference type="EMBL" id="KAK4173063.1"/>
    </source>
</evidence>
<dbReference type="GO" id="GO:0019509">
    <property type="term" value="P:L-methionine salvage from methylthioadenosine"/>
    <property type="evidence" value="ECO:0007669"/>
    <property type="project" value="TreeGrafter"/>
</dbReference>